<keyword evidence="10 12" id="KW-0010">Activator</keyword>
<evidence type="ECO:0000256" key="1">
    <source>
        <dbReference type="ARBA" id="ARBA00004147"/>
    </source>
</evidence>
<feature type="domain" description="Papillomavirus E2 N-terminal" evidence="14">
    <location>
        <begin position="1"/>
        <end position="196"/>
    </location>
</feature>
<comment type="subunit">
    <text evidence="12">Binds DNA as homodimer. Interacts with protein E1; this interaction greatly increases E1 DNA-binding activity. Interacts with protein L1; this interaction enhances E2-dependent replication and transcription activation. Interacts with protein L2; this interaction inhibits E2 transcriptional activity but not DNA replication function E2. Interacts with protein E7; this interaction inhibits E7 oncogenic activity. Interacts with host TAF1; this interaction modulates E2-dependent transcriptional regulation. Interacts with host BRD4; this interaction mediates E2 transcriptional activation function. Additionally, the interaction with host BRD4 on mitotic chromosomes mediates tethering of the viral genome. Interacts with host TOPBP1; this interaction is required for optimal viral DNA replication.</text>
</comment>
<dbReference type="EMBL" id="MG837557">
    <property type="protein sequence ID" value="AXN57283.1"/>
    <property type="molecule type" value="Genomic_DNA"/>
</dbReference>
<accession>A0A385AGX3</accession>
<dbReference type="InterPro" id="IPR042504">
    <property type="entry name" value="Regulatory_protein_E2_N_2"/>
</dbReference>
<evidence type="ECO:0000256" key="5">
    <source>
        <dbReference type="ARBA" id="ARBA00022553"/>
    </source>
</evidence>
<evidence type="ECO:0000259" key="15">
    <source>
        <dbReference type="Pfam" id="PF00511"/>
    </source>
</evidence>
<dbReference type="Pfam" id="PF00511">
    <property type="entry name" value="PPV_E2_C"/>
    <property type="match status" value="1"/>
</dbReference>
<feature type="domain" description="Papillomavirus E2 C-terminal" evidence="15">
    <location>
        <begin position="290"/>
        <end position="367"/>
    </location>
</feature>
<dbReference type="InterPro" id="IPR035975">
    <property type="entry name" value="E2/EBNA1_C_sf"/>
</dbReference>
<dbReference type="GO" id="GO:0003677">
    <property type="term" value="F:DNA binding"/>
    <property type="evidence" value="ECO:0007669"/>
    <property type="project" value="UniProtKB-UniRule"/>
</dbReference>
<evidence type="ECO:0000259" key="14">
    <source>
        <dbReference type="Pfam" id="PF00508"/>
    </source>
</evidence>
<dbReference type="Pfam" id="PF00508">
    <property type="entry name" value="PPV_E2_N"/>
    <property type="match status" value="1"/>
</dbReference>
<comment type="similarity">
    <text evidence="2">Belongs to the papillomaviridae E8^E2C protein family.</text>
</comment>
<keyword evidence="7 12" id="KW-0235">DNA replication</keyword>
<feature type="compositionally biased region" description="Polar residues" evidence="13">
    <location>
        <begin position="214"/>
        <end position="229"/>
    </location>
</feature>
<proteinExistence type="inferred from homology"/>
<evidence type="ECO:0000256" key="6">
    <source>
        <dbReference type="ARBA" id="ARBA00022562"/>
    </source>
</evidence>
<dbReference type="KEGG" id="vg:41702609"/>
<comment type="function">
    <text evidence="12">Plays a role in the initiation of viral DNA replication. A dimer of E2 interacts with a dimer of E1 in order to improve specificity of E1 DNA binding activity. Once the complex recognizes and binds DNA at specific sites, the E2 dimer is removed from DNA. E2 also regulates viral transcription through binding to the E2RE response element (5'-ACCNNNNNNGGT-3') present in multiple copies in the regulatory regions of the viral genome. Activates or represses transcription depending on E2RE's position with regards to proximal promoter elements including the TATA-box. Repression occurs by sterically hindering the assembly of the transcription initiation complex.</text>
</comment>
<evidence type="ECO:0000313" key="17">
    <source>
        <dbReference type="Proteomes" id="UP000289742"/>
    </source>
</evidence>
<dbReference type="GO" id="GO:0000166">
    <property type="term" value="F:nucleotide binding"/>
    <property type="evidence" value="ECO:0007669"/>
    <property type="project" value="UniProtKB-UniRule"/>
</dbReference>
<dbReference type="GO" id="GO:0006275">
    <property type="term" value="P:regulation of DNA replication"/>
    <property type="evidence" value="ECO:0007669"/>
    <property type="project" value="UniProtKB-UniRule"/>
</dbReference>
<evidence type="ECO:0000256" key="2">
    <source>
        <dbReference type="ARBA" id="ARBA00007794"/>
    </source>
</evidence>
<evidence type="ECO:0000256" key="13">
    <source>
        <dbReference type="SAM" id="MobiDB-lite"/>
    </source>
</evidence>
<feature type="region of interest" description="Transactivation domain" evidence="12">
    <location>
        <begin position="1"/>
        <end position="200"/>
    </location>
</feature>
<dbReference type="GO" id="GO:0006351">
    <property type="term" value="P:DNA-templated transcription"/>
    <property type="evidence" value="ECO:0007669"/>
    <property type="project" value="UniProtKB-UniRule"/>
</dbReference>
<dbReference type="RefSeq" id="YP_009553207.1">
    <property type="nucleotide sequence ID" value="NC_040709.1"/>
</dbReference>
<protein>
    <recommendedName>
        <fullName evidence="12">Regulatory protein E2</fullName>
    </recommendedName>
</protein>
<feature type="compositionally biased region" description="Polar residues" evidence="13">
    <location>
        <begin position="253"/>
        <end position="266"/>
    </location>
</feature>
<dbReference type="GO" id="GO:0042025">
    <property type="term" value="C:host cell nucleus"/>
    <property type="evidence" value="ECO:0007669"/>
    <property type="project" value="UniProtKB-SubCell"/>
</dbReference>
<dbReference type="InterPro" id="IPR042503">
    <property type="entry name" value="Regulatory_protein_E2_N_1"/>
</dbReference>
<evidence type="ECO:0000256" key="9">
    <source>
        <dbReference type="ARBA" id="ARBA00023125"/>
    </source>
</evidence>
<feature type="region of interest" description="Disordered" evidence="13">
    <location>
        <begin position="212"/>
        <end position="266"/>
    </location>
</feature>
<evidence type="ECO:0000256" key="4">
    <source>
        <dbReference type="ARBA" id="ARBA00022518"/>
    </source>
</evidence>
<evidence type="ECO:0000256" key="8">
    <source>
        <dbReference type="ARBA" id="ARBA00023015"/>
    </source>
</evidence>
<dbReference type="InterPro" id="IPR012677">
    <property type="entry name" value="Nucleotide-bd_a/b_plait_sf"/>
</dbReference>
<dbReference type="SUPFAM" id="SSF51332">
    <property type="entry name" value="E2 regulatory, transactivation domain"/>
    <property type="match status" value="1"/>
</dbReference>
<feature type="cross-link" description="Glycyl lysine isopeptide (Lys-Gly) (interchain with G-Cter in SUMO)" evidence="12">
    <location>
        <position position="295"/>
    </location>
</feature>
<dbReference type="InterPro" id="IPR001866">
    <property type="entry name" value="PPV_E2_N"/>
</dbReference>
<comment type="PTM">
    <text evidence="12">Phosphorylated.</text>
</comment>
<dbReference type="GO" id="GO:0003700">
    <property type="term" value="F:DNA-binding transcription factor activity"/>
    <property type="evidence" value="ECO:0007669"/>
    <property type="project" value="UniProtKB-UniRule"/>
</dbReference>
<name>A0A385AGX3_9PAPI</name>
<feature type="region of interest" description="DNA-binding domain" evidence="12">
    <location>
        <begin position="288"/>
        <end position="369"/>
    </location>
</feature>
<comment type="PTM">
    <text evidence="12">Sumoylation plays a regulatory role in E2 transcriptional activity.</text>
</comment>
<dbReference type="InterPro" id="IPR000427">
    <property type="entry name" value="Papillomavirus_E2_C"/>
</dbReference>
<dbReference type="Gene3D" id="2.170.200.10">
    <property type="entry name" value="Papillomavirus E2 early protein domain"/>
    <property type="match status" value="1"/>
</dbReference>
<dbReference type="Gene3D" id="1.10.287.30">
    <property type="entry name" value="E2 (early) protein, N terminal domain, subdomain 1"/>
    <property type="match status" value="1"/>
</dbReference>
<dbReference type="GO" id="GO:0039693">
    <property type="term" value="P:viral DNA genome replication"/>
    <property type="evidence" value="ECO:0007669"/>
    <property type="project" value="UniProtKB-UniRule"/>
</dbReference>
<comment type="similarity">
    <text evidence="12">Belongs to the papillomaviridae E2 protein family.</text>
</comment>
<evidence type="ECO:0000256" key="12">
    <source>
        <dbReference type="HAMAP-Rule" id="MF_04001"/>
    </source>
</evidence>
<dbReference type="InterPro" id="IPR033668">
    <property type="entry name" value="Reg_prot_E2"/>
</dbReference>
<dbReference type="Gene3D" id="3.30.70.330">
    <property type="match status" value="1"/>
</dbReference>
<dbReference type="SUPFAM" id="SSF54957">
    <property type="entry name" value="Viral DNA-binding domain"/>
    <property type="match status" value="1"/>
</dbReference>
<keyword evidence="3 12" id="KW-0678">Repressor</keyword>
<dbReference type="GeneID" id="41702609"/>
<evidence type="ECO:0000313" key="16">
    <source>
        <dbReference type="EMBL" id="AXN57283.1"/>
    </source>
</evidence>
<dbReference type="InterPro" id="IPR036050">
    <property type="entry name" value="Regulatory_protein_E2_N"/>
</dbReference>
<sequence>METIAARLDACQDKILELYEKDSEDLKDQIEHWKLMRLESVLLYKAREMGLTMVGHQVVPTLLVSKAKAHKAIGLQLALETLQQSEYNTEPWTLQDTSMERWEAPPKGCLKKGGKQIEVHFDGDAKNCMPYVMWSYIYVYTENIWTKVPSGVDARGLYYDQEGARVYYADFANDANMYGTNEQWEVHVGSHVIFSPASVSSTKEISVAGPVATPTANAGRSHTTHSSVGPQEGATTDAPPPRKRPKHRELCQQPHSTTAPLSLDSGNNKLFAASDHHNKGRNPSCGATAPIVHLKGEPNTLKCFRNRLRKYRGLYEHASSTWHWASQQPRNSKSGIVTVTYTSEEQRAQFLLQVQIPPSITASQGVMSL</sequence>
<evidence type="ECO:0000256" key="11">
    <source>
        <dbReference type="ARBA" id="ARBA00023163"/>
    </source>
</evidence>
<keyword evidence="12" id="KW-0832">Ubl conjugation</keyword>
<evidence type="ECO:0000256" key="3">
    <source>
        <dbReference type="ARBA" id="ARBA00022491"/>
    </source>
</evidence>
<dbReference type="GO" id="GO:0006260">
    <property type="term" value="P:DNA replication"/>
    <property type="evidence" value="ECO:0007669"/>
    <property type="project" value="UniProtKB-KW"/>
</dbReference>
<evidence type="ECO:0000256" key="10">
    <source>
        <dbReference type="ARBA" id="ARBA00023159"/>
    </source>
</evidence>
<keyword evidence="11 12" id="KW-0804">Transcription</keyword>
<organism evidence="16 17">
    <name type="scientific">Macaca mulatta papillomavirus 2</name>
    <dbReference type="NCBI Taxonomy" id="2294150"/>
    <lineage>
        <taxon>Viruses</taxon>
        <taxon>Monodnaviria</taxon>
        <taxon>Shotokuvirae</taxon>
        <taxon>Cossaviricota</taxon>
        <taxon>Papovaviricetes</taxon>
        <taxon>Zurhausenvirales</taxon>
        <taxon>Papillomaviridae</taxon>
        <taxon>primate papillomaviruses</taxon>
    </lineage>
</organism>
<keyword evidence="5 12" id="KW-0597">Phosphoprotein</keyword>
<keyword evidence="9 12" id="KW-0238">DNA-binding</keyword>
<keyword evidence="6 12" id="KW-1048">Host nucleus</keyword>
<keyword evidence="8 12" id="KW-0805">Transcription regulation</keyword>
<keyword evidence="12" id="KW-1017">Isopeptide bond</keyword>
<dbReference type="Proteomes" id="UP000289742">
    <property type="component" value="Segment"/>
</dbReference>
<comment type="subcellular location">
    <subcellularLocation>
        <location evidence="1 12">Host nucleus</location>
    </subcellularLocation>
</comment>
<gene>
    <name evidence="12 16" type="primary">E2</name>
</gene>
<reference evidence="16 17" key="1">
    <citation type="submission" date="2018-01" db="EMBL/GenBank/DDBJ databases">
        <title>Diversity of papillomavirus in Rhesus macaques.</title>
        <authorList>
            <person name="Chen Z."/>
            <person name="Wong P.Y."/>
            <person name="Ho W."/>
            <person name="Chan P."/>
        </authorList>
    </citation>
    <scope>NUCLEOTIDE SEQUENCE [LARGE SCALE GENOMIC DNA]</scope>
    <source>
        <strain evidence="16">PM069S3c168082</strain>
    </source>
</reference>
<keyword evidence="4 12" id="KW-0244">Early protein</keyword>
<evidence type="ECO:0000256" key="7">
    <source>
        <dbReference type="ARBA" id="ARBA00022705"/>
    </source>
</evidence>
<dbReference type="HAMAP" id="MF_04001">
    <property type="entry name" value="PPV_E2"/>
    <property type="match status" value="1"/>
</dbReference>